<sequence>MNTTLSSITLDIGSADKICCDCEALMRRFEQTEKQQQLRSDKFSLCCGSGKVRLPLLRETPPELKSLLDGTNCKSTIFQNNSRLFNSALGFTSVGANMDKSINNGGGPFVYRLHGVLYHQMGSLFPQESKKAVFSQIYIVFKIKVDLLLEDLTDKHVLGKVIGGVSTKSVQGEIVLWSSSSTQFFFDIEHPALLTLRENPNMKDNKILTLAPIINNPMQAVASNIDIVTINQLFDAQLPNGAKNASPDIIPPVLNNMLRKTYKFKVTLTSYNTVRKLEGYTVSDIEEVKSLESEKPKSDADAGTPKGQLDREIKEPSESPMDNKRKLLDLSPPDKTSKIDSGVALDDDTTDQANNGDQSPATPTGMKKKTGRQNNKRQK</sequence>
<evidence type="ECO:0000313" key="3">
    <source>
        <dbReference type="Proteomes" id="UP001237642"/>
    </source>
</evidence>
<keyword evidence="3" id="KW-1185">Reference proteome</keyword>
<feature type="region of interest" description="Disordered" evidence="1">
    <location>
        <begin position="291"/>
        <end position="379"/>
    </location>
</feature>
<feature type="compositionally biased region" description="Basic and acidic residues" evidence="1">
    <location>
        <begin position="308"/>
        <end position="328"/>
    </location>
</feature>
<accession>A0AAD8HBS4</accession>
<dbReference type="Proteomes" id="UP001237642">
    <property type="component" value="Unassembled WGS sequence"/>
</dbReference>
<comment type="caution">
    <text evidence="2">The sequence shown here is derived from an EMBL/GenBank/DDBJ whole genome shotgun (WGS) entry which is preliminary data.</text>
</comment>
<reference evidence="2" key="2">
    <citation type="submission" date="2023-05" db="EMBL/GenBank/DDBJ databases">
        <authorList>
            <person name="Schelkunov M.I."/>
        </authorList>
    </citation>
    <scope>NUCLEOTIDE SEQUENCE</scope>
    <source>
        <strain evidence="2">Hsosn_3</strain>
        <tissue evidence="2">Leaf</tissue>
    </source>
</reference>
<feature type="compositionally biased region" description="Polar residues" evidence="1">
    <location>
        <begin position="351"/>
        <end position="362"/>
    </location>
</feature>
<reference evidence="2" key="1">
    <citation type="submission" date="2023-02" db="EMBL/GenBank/DDBJ databases">
        <title>Genome of toxic invasive species Heracleum sosnowskyi carries increased number of genes despite the absence of recent whole-genome duplications.</title>
        <authorList>
            <person name="Schelkunov M."/>
            <person name="Shtratnikova V."/>
            <person name="Makarenko M."/>
            <person name="Klepikova A."/>
            <person name="Omelchenko D."/>
            <person name="Novikova G."/>
            <person name="Obukhova E."/>
            <person name="Bogdanov V."/>
            <person name="Penin A."/>
            <person name="Logacheva M."/>
        </authorList>
    </citation>
    <scope>NUCLEOTIDE SEQUENCE</scope>
    <source>
        <strain evidence="2">Hsosn_3</strain>
        <tissue evidence="2">Leaf</tissue>
    </source>
</reference>
<organism evidence="2 3">
    <name type="scientific">Heracleum sosnowskyi</name>
    <dbReference type="NCBI Taxonomy" id="360622"/>
    <lineage>
        <taxon>Eukaryota</taxon>
        <taxon>Viridiplantae</taxon>
        <taxon>Streptophyta</taxon>
        <taxon>Embryophyta</taxon>
        <taxon>Tracheophyta</taxon>
        <taxon>Spermatophyta</taxon>
        <taxon>Magnoliopsida</taxon>
        <taxon>eudicotyledons</taxon>
        <taxon>Gunneridae</taxon>
        <taxon>Pentapetalae</taxon>
        <taxon>asterids</taxon>
        <taxon>campanulids</taxon>
        <taxon>Apiales</taxon>
        <taxon>Apiaceae</taxon>
        <taxon>Apioideae</taxon>
        <taxon>apioid superclade</taxon>
        <taxon>Tordylieae</taxon>
        <taxon>Tordyliinae</taxon>
        <taxon>Heracleum</taxon>
    </lineage>
</organism>
<evidence type="ECO:0000256" key="1">
    <source>
        <dbReference type="SAM" id="MobiDB-lite"/>
    </source>
</evidence>
<dbReference type="AlphaFoldDB" id="A0AAD8HBS4"/>
<dbReference type="PANTHER" id="PTHR45786">
    <property type="entry name" value="DNA BINDING PROTEIN-LIKE"/>
    <property type="match status" value="1"/>
</dbReference>
<name>A0AAD8HBS4_9APIA</name>
<feature type="compositionally biased region" description="Basic residues" evidence="1">
    <location>
        <begin position="366"/>
        <end position="379"/>
    </location>
</feature>
<proteinExistence type="predicted"/>
<feature type="compositionally biased region" description="Basic and acidic residues" evidence="1">
    <location>
        <begin position="291"/>
        <end position="300"/>
    </location>
</feature>
<dbReference type="PANTHER" id="PTHR45786:SF74">
    <property type="entry name" value="ATP-DEPENDENT DNA HELICASE"/>
    <property type="match status" value="1"/>
</dbReference>
<evidence type="ECO:0000313" key="2">
    <source>
        <dbReference type="EMBL" id="KAK1363608.1"/>
    </source>
</evidence>
<gene>
    <name evidence="2" type="ORF">POM88_039169</name>
</gene>
<protein>
    <submittedName>
        <fullName evidence="2">Uncharacterized protein</fullName>
    </submittedName>
</protein>
<dbReference type="EMBL" id="JAUIZM010000009">
    <property type="protein sequence ID" value="KAK1363608.1"/>
    <property type="molecule type" value="Genomic_DNA"/>
</dbReference>